<comment type="function">
    <text evidence="8 10">Plays an essential role in the initiation and regulation of chromosomal replication. ATP-DnaA binds to the origin of replication (oriC) to initiate formation of the DNA replication initiation complex once per cell cycle. Binds the DnaA box (a 9 base pair repeat at the origin) and separates the double-stranded (ds)DNA. Forms a right-handed helical filament on oriC DNA; dsDNA binds to the exterior of the filament while single-stranded (ss)DNA is stabiized in the filament's interior. The ATP-DnaA-oriC complex binds and stabilizes one strand of the AT-rich DNA unwinding element (DUE), permitting loading of DNA polymerase. After initiation quickly degrades to an ADP-DnaA complex that is not apt for DNA replication. Binds acidic phospholipids.</text>
</comment>
<feature type="domain" description="AAA+ ATPase" evidence="12">
    <location>
        <begin position="171"/>
        <end position="307"/>
    </location>
</feature>
<keyword evidence="3 8" id="KW-0235">DNA replication</keyword>
<dbReference type="PANTHER" id="PTHR30050">
    <property type="entry name" value="CHROMOSOMAL REPLICATION INITIATOR PROTEIN DNAA"/>
    <property type="match status" value="1"/>
</dbReference>
<evidence type="ECO:0000313" key="14">
    <source>
        <dbReference type="EMBL" id="AKP61308.1"/>
    </source>
</evidence>
<dbReference type="GO" id="GO:0005886">
    <property type="term" value="C:plasma membrane"/>
    <property type="evidence" value="ECO:0007669"/>
    <property type="project" value="TreeGrafter"/>
</dbReference>
<dbReference type="Gene3D" id="3.30.300.180">
    <property type="match status" value="1"/>
</dbReference>
<evidence type="ECO:0000259" key="13">
    <source>
        <dbReference type="SMART" id="SM00760"/>
    </source>
</evidence>
<dbReference type="Pfam" id="PF08299">
    <property type="entry name" value="Bac_DnaA_C"/>
    <property type="match status" value="1"/>
</dbReference>
<protein>
    <recommendedName>
        <fullName evidence="8 9">Chromosomal replication initiator protein DnaA</fullName>
    </recommendedName>
</protein>
<accession>A0A0H4Q250</accession>
<dbReference type="Pfam" id="PF11638">
    <property type="entry name" value="DnaA_N"/>
    <property type="match status" value="1"/>
</dbReference>
<dbReference type="GO" id="GO:0005524">
    <property type="term" value="F:ATP binding"/>
    <property type="evidence" value="ECO:0007669"/>
    <property type="project" value="UniProtKB-UniRule"/>
</dbReference>
<dbReference type="SUPFAM" id="SSF48295">
    <property type="entry name" value="TrpR-like"/>
    <property type="match status" value="1"/>
</dbReference>
<dbReference type="InterPro" id="IPR013159">
    <property type="entry name" value="DnaA_C"/>
</dbReference>
<dbReference type="PROSITE" id="PS01008">
    <property type="entry name" value="DNAA"/>
    <property type="match status" value="1"/>
</dbReference>
<feature type="binding site" evidence="8">
    <location>
        <position position="182"/>
    </location>
    <ligand>
        <name>ATP</name>
        <dbReference type="ChEBI" id="CHEBI:30616"/>
    </ligand>
</feature>
<organism evidence="14">
    <name type="scientific">Apibacter adventoris</name>
    <dbReference type="NCBI Taxonomy" id="1679466"/>
    <lineage>
        <taxon>Bacteria</taxon>
        <taxon>Pseudomonadati</taxon>
        <taxon>Bacteroidota</taxon>
        <taxon>Flavobacteriia</taxon>
        <taxon>Flavobacteriales</taxon>
        <taxon>Weeksellaceae</taxon>
        <taxon>Apibacter</taxon>
    </lineage>
</organism>
<proteinExistence type="inferred from homology"/>
<evidence type="ECO:0000256" key="2">
    <source>
        <dbReference type="ARBA" id="ARBA00022490"/>
    </source>
</evidence>
<evidence type="ECO:0000256" key="3">
    <source>
        <dbReference type="ARBA" id="ARBA00022705"/>
    </source>
</evidence>
<dbReference type="HAMAP" id="MF_00377">
    <property type="entry name" value="DnaA_bact"/>
    <property type="match status" value="1"/>
</dbReference>
<keyword evidence="2 8" id="KW-0963">Cytoplasm</keyword>
<evidence type="ECO:0000256" key="4">
    <source>
        <dbReference type="ARBA" id="ARBA00022741"/>
    </source>
</evidence>
<comment type="domain">
    <text evidence="8">Domain I is involved in oligomerization and binding regulators, domain II is flexibile and of varying length in different bacteria, domain III forms the AAA+ region, while domain IV binds dsDNA.</text>
</comment>
<evidence type="ECO:0000256" key="1">
    <source>
        <dbReference type="ARBA" id="ARBA00006583"/>
    </source>
</evidence>
<dbReference type="EMBL" id="KT149231">
    <property type="protein sequence ID" value="AKP61308.1"/>
    <property type="molecule type" value="Genomic_DNA"/>
</dbReference>
<dbReference type="InterPro" id="IPR013317">
    <property type="entry name" value="DnaA_dom"/>
</dbReference>
<evidence type="ECO:0000256" key="9">
    <source>
        <dbReference type="NCBIfam" id="TIGR00362"/>
    </source>
</evidence>
<feature type="binding site" evidence="8">
    <location>
        <position position="185"/>
    </location>
    <ligand>
        <name>ATP</name>
        <dbReference type="ChEBI" id="CHEBI:30616"/>
    </ligand>
</feature>
<evidence type="ECO:0000256" key="7">
    <source>
        <dbReference type="ARBA" id="ARBA00023125"/>
    </source>
</evidence>
<gene>
    <name evidence="8 14" type="primary">dnaA</name>
</gene>
<keyword evidence="6 8" id="KW-0446">Lipid-binding</keyword>
<sequence length="476" mass="54738">MPEKANLVWKSCLDFIRDNISEKSFLTWFHPIRAIKLQDKVLTIQVPSKFYYEYLEENYIKIIKSALTKNLGKDAKLVYSIMMEKSQQTETPYTVNIPSAQKAQIKVQEVDAPLYMERGVKNPFIIPGLQKLKIDSQLNSNYTFDNFIEGDSNRLARSAGKQIAKRPGGTSFNPLFIYSSVGLGKTHLVHAIGLEVKRIQPEKTVLYVSMEKFCQQFQEATKSNNRNDFIHFYQMIDVLIVDDIHFISGKKGTQEVFFHIFNHLHQSGKQIILTSDKSPVDIQDVEQRLISRFKWGLSTEIQPPDYATRLAILQQKMEFDGIELPEDVLDYIAKNIKTNIREIEGSLNSIIAQATFNKKEITLELVEKTLSNLITNSKKDITIDYIQKLICDYFKLSLDTLQSKTRKRDIVQARQLAMYFAKKYTNASLSSIGDQIGKRDHATVLHACKTVDNLFETDKLFKSYVDDLNKKLTSDI</sequence>
<dbReference type="AlphaFoldDB" id="A0A0H4Q250"/>
<dbReference type="SUPFAM" id="SSF52540">
    <property type="entry name" value="P-loop containing nucleoside triphosphate hydrolases"/>
    <property type="match status" value="1"/>
</dbReference>
<name>A0A0H4Q250_9FLAO</name>
<dbReference type="NCBIfam" id="TIGR00362">
    <property type="entry name" value="DnaA"/>
    <property type="match status" value="1"/>
</dbReference>
<dbReference type="InterPro" id="IPR001957">
    <property type="entry name" value="Chromosome_initiator_DnaA"/>
</dbReference>
<evidence type="ECO:0000256" key="5">
    <source>
        <dbReference type="ARBA" id="ARBA00022840"/>
    </source>
</evidence>
<dbReference type="InterPro" id="IPR027417">
    <property type="entry name" value="P-loop_NTPase"/>
</dbReference>
<dbReference type="GO" id="GO:0006270">
    <property type="term" value="P:DNA replication initiation"/>
    <property type="evidence" value="ECO:0007669"/>
    <property type="project" value="UniProtKB-UniRule"/>
</dbReference>
<evidence type="ECO:0000256" key="10">
    <source>
        <dbReference type="RuleBase" id="RU000577"/>
    </source>
</evidence>
<evidence type="ECO:0000256" key="11">
    <source>
        <dbReference type="RuleBase" id="RU004227"/>
    </source>
</evidence>
<feature type="region of interest" description="Domain I, interacts with DnaA modulators" evidence="8">
    <location>
        <begin position="1"/>
        <end position="91"/>
    </location>
</feature>
<feature type="region of interest" description="Domain IV, binds dsDNA" evidence="8">
    <location>
        <begin position="355"/>
        <end position="476"/>
    </location>
</feature>
<dbReference type="RefSeq" id="WP_105192384.1">
    <property type="nucleotide sequence ID" value="NZ_PSZN01000004.1"/>
</dbReference>
<comment type="caution">
    <text evidence="8">Lacks conserved residue(s) required for the propagation of feature annotation.</text>
</comment>
<comment type="subunit">
    <text evidence="8">Oligomerizes as a right-handed, spiral filament on DNA at oriC.</text>
</comment>
<dbReference type="InterPro" id="IPR010921">
    <property type="entry name" value="Trp_repressor/repl_initiator"/>
</dbReference>
<keyword evidence="4 8" id="KW-0547">Nucleotide-binding</keyword>
<dbReference type="GO" id="GO:0008289">
    <property type="term" value="F:lipid binding"/>
    <property type="evidence" value="ECO:0007669"/>
    <property type="project" value="UniProtKB-KW"/>
</dbReference>
<reference evidence="14" key="1">
    <citation type="journal article" date="2016" name="Int. J. Syst. Evol. Microbiol.">
        <title>Apibacter adventoris gen. nov., sp. nov., a member of the phylum Bacteroidetes isolated from honey bees.</title>
        <authorList>
            <person name="Kwong W.K."/>
            <person name="Moran N.A."/>
        </authorList>
    </citation>
    <scope>NUCLEOTIDE SEQUENCE</scope>
    <source>
        <strain evidence="14">WkB180</strain>
    </source>
</reference>
<dbReference type="FunFam" id="3.40.50.300:FF:000668">
    <property type="entry name" value="Chromosomal replication initiator protein DnaA"/>
    <property type="match status" value="1"/>
</dbReference>
<dbReference type="InterPro" id="IPR003593">
    <property type="entry name" value="AAA+_ATPase"/>
</dbReference>
<dbReference type="CDD" id="cd00009">
    <property type="entry name" value="AAA"/>
    <property type="match status" value="1"/>
</dbReference>
<dbReference type="Gene3D" id="3.40.50.300">
    <property type="entry name" value="P-loop containing nucleotide triphosphate hydrolases"/>
    <property type="match status" value="1"/>
</dbReference>
<dbReference type="InterPro" id="IPR038454">
    <property type="entry name" value="DnaA_N_sf"/>
</dbReference>
<dbReference type="GO" id="GO:0003688">
    <property type="term" value="F:DNA replication origin binding"/>
    <property type="evidence" value="ECO:0007669"/>
    <property type="project" value="UniProtKB-UniRule"/>
</dbReference>
<feature type="binding site" evidence="8">
    <location>
        <position position="184"/>
    </location>
    <ligand>
        <name>ATP</name>
        <dbReference type="ChEBI" id="CHEBI:30616"/>
    </ligand>
</feature>
<dbReference type="Gene3D" id="1.10.8.60">
    <property type="match status" value="1"/>
</dbReference>
<dbReference type="CDD" id="cd06571">
    <property type="entry name" value="Bac_DnaA_C"/>
    <property type="match status" value="1"/>
</dbReference>
<dbReference type="GO" id="GO:0006275">
    <property type="term" value="P:regulation of DNA replication"/>
    <property type="evidence" value="ECO:0007669"/>
    <property type="project" value="UniProtKB-UniRule"/>
</dbReference>
<dbReference type="Gene3D" id="1.10.1750.10">
    <property type="match status" value="1"/>
</dbReference>
<keyword evidence="5 8" id="KW-0067">ATP-binding</keyword>
<comment type="similarity">
    <text evidence="1 8 11">Belongs to the DnaA family.</text>
</comment>
<evidence type="ECO:0000256" key="6">
    <source>
        <dbReference type="ARBA" id="ARBA00023121"/>
    </source>
</evidence>
<dbReference type="Pfam" id="PF00308">
    <property type="entry name" value="Bac_DnaA"/>
    <property type="match status" value="1"/>
</dbReference>
<dbReference type="SMART" id="SM00382">
    <property type="entry name" value="AAA"/>
    <property type="match status" value="1"/>
</dbReference>
<feature type="binding site" evidence="8">
    <location>
        <position position="186"/>
    </location>
    <ligand>
        <name>ATP</name>
        <dbReference type="ChEBI" id="CHEBI:30616"/>
    </ligand>
</feature>
<comment type="subcellular location">
    <subcellularLocation>
        <location evidence="8">Cytoplasm</location>
    </subcellularLocation>
</comment>
<dbReference type="InterPro" id="IPR024633">
    <property type="entry name" value="DnaA_N_dom"/>
</dbReference>
<dbReference type="SMART" id="SM00760">
    <property type="entry name" value="Bac_DnaA_C"/>
    <property type="match status" value="1"/>
</dbReference>
<dbReference type="InterPro" id="IPR018312">
    <property type="entry name" value="Chromosome_initiator_DnaA_CS"/>
</dbReference>
<keyword evidence="7 8" id="KW-0238">DNA-binding</keyword>
<evidence type="ECO:0000259" key="12">
    <source>
        <dbReference type="SMART" id="SM00382"/>
    </source>
</evidence>
<dbReference type="InterPro" id="IPR020591">
    <property type="entry name" value="Chromosome_initiator_DnaA-like"/>
</dbReference>
<dbReference type="PANTHER" id="PTHR30050:SF2">
    <property type="entry name" value="CHROMOSOMAL REPLICATION INITIATOR PROTEIN DNAA"/>
    <property type="match status" value="1"/>
</dbReference>
<dbReference type="PRINTS" id="PR00051">
    <property type="entry name" value="DNAA"/>
</dbReference>
<feature type="domain" description="Chromosomal replication initiator DnaA C-terminal" evidence="13">
    <location>
        <begin position="382"/>
        <end position="451"/>
    </location>
</feature>
<evidence type="ECO:0000256" key="8">
    <source>
        <dbReference type="HAMAP-Rule" id="MF_00377"/>
    </source>
</evidence>
<dbReference type="GO" id="GO:0005737">
    <property type="term" value="C:cytoplasm"/>
    <property type="evidence" value="ECO:0007669"/>
    <property type="project" value="UniProtKB-SubCell"/>
</dbReference>